<evidence type="ECO:0008006" key="7">
    <source>
        <dbReference type="Google" id="ProtNLM"/>
    </source>
</evidence>
<keyword evidence="3" id="KW-0808">Transferase</keyword>
<dbReference type="EMBL" id="LAZR01020172">
    <property type="protein sequence ID" value="KKL89846.1"/>
    <property type="molecule type" value="Genomic_DNA"/>
</dbReference>
<comment type="similarity">
    <text evidence="2">Belongs to the FPP/GGPP synthase family.</text>
</comment>
<comment type="cofactor">
    <cofactor evidence="1">
        <name>Mg(2+)</name>
        <dbReference type="ChEBI" id="CHEBI:18420"/>
    </cofactor>
</comment>
<comment type="caution">
    <text evidence="6">The sequence shown here is derived from an EMBL/GenBank/DDBJ whole genome shotgun (WGS) entry which is preliminary data.</text>
</comment>
<dbReference type="AlphaFoldDB" id="A0A0F9GH31"/>
<dbReference type="GO" id="GO:0008299">
    <property type="term" value="P:isoprenoid biosynthetic process"/>
    <property type="evidence" value="ECO:0007669"/>
    <property type="project" value="InterPro"/>
</dbReference>
<dbReference type="InterPro" id="IPR033749">
    <property type="entry name" value="Polyprenyl_synt_CS"/>
</dbReference>
<protein>
    <recommendedName>
        <fullName evidence="7">Polyprenyl synthetase</fullName>
    </recommendedName>
</protein>
<dbReference type="InterPro" id="IPR008949">
    <property type="entry name" value="Isoprenoid_synthase_dom_sf"/>
</dbReference>
<dbReference type="PANTHER" id="PTHR12001">
    <property type="entry name" value="GERANYLGERANYL PYROPHOSPHATE SYNTHASE"/>
    <property type="match status" value="1"/>
</dbReference>
<dbReference type="PROSITE" id="PS00723">
    <property type="entry name" value="POLYPRENYL_SYNTHASE_1"/>
    <property type="match status" value="1"/>
</dbReference>
<sequence>MRTDLLYGPVQEDIALVEATFDSIKQVDYAPLAKMLDIVLAGGGKLLRPALTLLGGRFGEYNLDLLVPLAASVELLHTASLVHDDIIDNAATRRGRPTANSAFHNATT</sequence>
<dbReference type="Pfam" id="PF00348">
    <property type="entry name" value="polyprenyl_synt"/>
    <property type="match status" value="1"/>
</dbReference>
<gene>
    <name evidence="6" type="ORF">LCGC14_1910590</name>
</gene>
<reference evidence="6" key="1">
    <citation type="journal article" date="2015" name="Nature">
        <title>Complex archaea that bridge the gap between prokaryotes and eukaryotes.</title>
        <authorList>
            <person name="Spang A."/>
            <person name="Saw J.H."/>
            <person name="Jorgensen S.L."/>
            <person name="Zaremba-Niedzwiedzka K."/>
            <person name="Martijn J."/>
            <person name="Lind A.E."/>
            <person name="van Eijk R."/>
            <person name="Schleper C."/>
            <person name="Guy L."/>
            <person name="Ettema T.J."/>
        </authorList>
    </citation>
    <scope>NUCLEOTIDE SEQUENCE</scope>
</reference>
<evidence type="ECO:0000256" key="2">
    <source>
        <dbReference type="ARBA" id="ARBA00006706"/>
    </source>
</evidence>
<keyword evidence="5" id="KW-0460">Magnesium</keyword>
<accession>A0A0F9GH31</accession>
<evidence type="ECO:0000256" key="4">
    <source>
        <dbReference type="ARBA" id="ARBA00022723"/>
    </source>
</evidence>
<organism evidence="6">
    <name type="scientific">marine sediment metagenome</name>
    <dbReference type="NCBI Taxonomy" id="412755"/>
    <lineage>
        <taxon>unclassified sequences</taxon>
        <taxon>metagenomes</taxon>
        <taxon>ecological metagenomes</taxon>
    </lineage>
</organism>
<evidence type="ECO:0000256" key="5">
    <source>
        <dbReference type="ARBA" id="ARBA00022842"/>
    </source>
</evidence>
<dbReference type="PANTHER" id="PTHR12001:SF85">
    <property type="entry name" value="SHORT CHAIN ISOPRENYL DIPHOSPHATE SYNTHASE"/>
    <property type="match status" value="1"/>
</dbReference>
<proteinExistence type="inferred from homology"/>
<feature type="non-terminal residue" evidence="6">
    <location>
        <position position="108"/>
    </location>
</feature>
<evidence type="ECO:0000256" key="1">
    <source>
        <dbReference type="ARBA" id="ARBA00001946"/>
    </source>
</evidence>
<evidence type="ECO:0000256" key="3">
    <source>
        <dbReference type="ARBA" id="ARBA00022679"/>
    </source>
</evidence>
<evidence type="ECO:0000313" key="6">
    <source>
        <dbReference type="EMBL" id="KKL89846.1"/>
    </source>
</evidence>
<name>A0A0F9GH31_9ZZZZ</name>
<keyword evidence="4" id="KW-0479">Metal-binding</keyword>
<dbReference type="Gene3D" id="1.10.600.10">
    <property type="entry name" value="Farnesyl Diphosphate Synthase"/>
    <property type="match status" value="1"/>
</dbReference>
<dbReference type="InterPro" id="IPR000092">
    <property type="entry name" value="Polyprenyl_synt"/>
</dbReference>
<dbReference type="GO" id="GO:0004659">
    <property type="term" value="F:prenyltransferase activity"/>
    <property type="evidence" value="ECO:0007669"/>
    <property type="project" value="InterPro"/>
</dbReference>
<dbReference type="GO" id="GO:0046872">
    <property type="term" value="F:metal ion binding"/>
    <property type="evidence" value="ECO:0007669"/>
    <property type="project" value="UniProtKB-KW"/>
</dbReference>
<dbReference type="SUPFAM" id="SSF48576">
    <property type="entry name" value="Terpenoid synthases"/>
    <property type="match status" value="1"/>
</dbReference>